<proteinExistence type="predicted"/>
<reference evidence="2" key="1">
    <citation type="submission" date="2019-08" db="EMBL/GenBank/DDBJ databases">
        <authorList>
            <person name="Kucharzyk K."/>
            <person name="Murdoch R.W."/>
            <person name="Higgins S."/>
            <person name="Loffler F."/>
        </authorList>
    </citation>
    <scope>NUCLEOTIDE SEQUENCE</scope>
</reference>
<dbReference type="EMBL" id="VSSQ01043644">
    <property type="protein sequence ID" value="MPM97356.1"/>
    <property type="molecule type" value="Genomic_DNA"/>
</dbReference>
<evidence type="ECO:0000256" key="1">
    <source>
        <dbReference type="SAM" id="MobiDB-lite"/>
    </source>
</evidence>
<feature type="region of interest" description="Disordered" evidence="1">
    <location>
        <begin position="87"/>
        <end position="116"/>
    </location>
</feature>
<evidence type="ECO:0000313" key="2">
    <source>
        <dbReference type="EMBL" id="MPM97356.1"/>
    </source>
</evidence>
<sequence>MLRVAAAEAKPRLFRVIRLELHGRRAGVETADSGHRIFGRFATETRRPFPFRQVGDQRAFRQRKQEFTVRKTAQADAGKLDPFDPEIGASGFRLDPPADFRSCNRRRRDNASSGKRLAFRKTEDRPPVVLLPPDCPEIPAVEPQRIADEVAQLKFEKPRAAVLRGEFHPAEAKRRDFARRGEVQSKTPVIRHNSDFFPLENIPCSIGQIIQTFCK</sequence>
<organism evidence="2">
    <name type="scientific">bioreactor metagenome</name>
    <dbReference type="NCBI Taxonomy" id="1076179"/>
    <lineage>
        <taxon>unclassified sequences</taxon>
        <taxon>metagenomes</taxon>
        <taxon>ecological metagenomes</taxon>
    </lineage>
</organism>
<protein>
    <submittedName>
        <fullName evidence="2">Uncharacterized protein</fullName>
    </submittedName>
</protein>
<dbReference type="AlphaFoldDB" id="A0A645E715"/>
<accession>A0A645E715</accession>
<name>A0A645E715_9ZZZZ</name>
<gene>
    <name evidence="2" type="ORF">SDC9_144529</name>
</gene>
<comment type="caution">
    <text evidence="2">The sequence shown here is derived from an EMBL/GenBank/DDBJ whole genome shotgun (WGS) entry which is preliminary data.</text>
</comment>